<keyword evidence="1" id="KW-1133">Transmembrane helix</keyword>
<keyword evidence="3" id="KW-1185">Reference proteome</keyword>
<dbReference type="Proteomes" id="UP000555103">
    <property type="component" value="Unassembled WGS sequence"/>
</dbReference>
<accession>A0A840CRE3</accession>
<keyword evidence="1" id="KW-0812">Transmembrane</keyword>
<sequence length="44" mass="5314">MYQKDIIKKDGFTKIKDSSFNDIPLMYLCVFLNQNIFYLIVYET</sequence>
<proteinExistence type="predicted"/>
<comment type="caution">
    <text evidence="2">The sequence shown here is derived from an EMBL/GenBank/DDBJ whole genome shotgun (WGS) entry which is preliminary data.</text>
</comment>
<feature type="transmembrane region" description="Helical" evidence="1">
    <location>
        <begin position="20"/>
        <end position="41"/>
    </location>
</feature>
<evidence type="ECO:0000313" key="3">
    <source>
        <dbReference type="Proteomes" id="UP000555103"/>
    </source>
</evidence>
<evidence type="ECO:0000256" key="1">
    <source>
        <dbReference type="SAM" id="Phobius"/>
    </source>
</evidence>
<evidence type="ECO:0000313" key="2">
    <source>
        <dbReference type="EMBL" id="MBB4036174.1"/>
    </source>
</evidence>
<gene>
    <name evidence="2" type="ORF">GGR21_002075</name>
</gene>
<keyword evidence="1" id="KW-0472">Membrane</keyword>
<dbReference type="EMBL" id="JACIEP010000006">
    <property type="protein sequence ID" value="MBB4036174.1"/>
    <property type="molecule type" value="Genomic_DNA"/>
</dbReference>
<reference evidence="2 3" key="1">
    <citation type="submission" date="2020-08" db="EMBL/GenBank/DDBJ databases">
        <title>Genomic Encyclopedia of Type Strains, Phase IV (KMG-IV): sequencing the most valuable type-strain genomes for metagenomic binning, comparative biology and taxonomic classification.</title>
        <authorList>
            <person name="Goeker M."/>
        </authorList>
    </citation>
    <scope>NUCLEOTIDE SEQUENCE [LARGE SCALE GENOMIC DNA]</scope>
    <source>
        <strain evidence="2 3">DSM 104969</strain>
    </source>
</reference>
<name>A0A840CRE3_9BACT</name>
<protein>
    <submittedName>
        <fullName evidence="2">Uncharacterized protein</fullName>
    </submittedName>
</protein>
<organism evidence="2 3">
    <name type="scientific">Dysgonomonas hofstadii</name>
    <dbReference type="NCBI Taxonomy" id="637886"/>
    <lineage>
        <taxon>Bacteria</taxon>
        <taxon>Pseudomonadati</taxon>
        <taxon>Bacteroidota</taxon>
        <taxon>Bacteroidia</taxon>
        <taxon>Bacteroidales</taxon>
        <taxon>Dysgonomonadaceae</taxon>
        <taxon>Dysgonomonas</taxon>
    </lineage>
</organism>
<dbReference type="AlphaFoldDB" id="A0A840CRE3"/>